<dbReference type="Gene3D" id="3.40.50.720">
    <property type="entry name" value="NAD(P)-binding Rossmann-like Domain"/>
    <property type="match status" value="1"/>
</dbReference>
<feature type="binding site" evidence="8">
    <location>
        <begin position="15"/>
        <end position="17"/>
    </location>
    <ligand>
        <name>shikimate</name>
        <dbReference type="ChEBI" id="CHEBI:36208"/>
    </ligand>
</feature>
<dbReference type="RefSeq" id="WP_380147761.1">
    <property type="nucleotide sequence ID" value="NZ_JBHUOR010000045.1"/>
</dbReference>
<comment type="caution">
    <text evidence="8">Lacks conserved residue(s) required for the propagation of feature annotation.</text>
</comment>
<feature type="binding site" evidence="8">
    <location>
        <position position="103"/>
    </location>
    <ligand>
        <name>shikimate</name>
        <dbReference type="ChEBI" id="CHEBI:36208"/>
    </ligand>
</feature>
<feature type="binding site" evidence="8">
    <location>
        <position position="248"/>
    </location>
    <ligand>
        <name>shikimate</name>
        <dbReference type="ChEBI" id="CHEBI:36208"/>
    </ligand>
</feature>
<evidence type="ECO:0000256" key="7">
    <source>
        <dbReference type="ARBA" id="ARBA00049442"/>
    </source>
</evidence>
<proteinExistence type="inferred from homology"/>
<feature type="binding site" evidence="8">
    <location>
        <begin position="152"/>
        <end position="157"/>
    </location>
    <ligand>
        <name>NADP(+)</name>
        <dbReference type="ChEBI" id="CHEBI:58349"/>
    </ligand>
</feature>
<keyword evidence="3 8" id="KW-0028">Amino-acid biosynthesis</keyword>
<accession>A0ABW5Y0K1</accession>
<comment type="catalytic activity">
    <reaction evidence="7 8">
        <text>shikimate + NADP(+) = 3-dehydroshikimate + NADPH + H(+)</text>
        <dbReference type="Rhea" id="RHEA:17737"/>
        <dbReference type="ChEBI" id="CHEBI:15378"/>
        <dbReference type="ChEBI" id="CHEBI:16630"/>
        <dbReference type="ChEBI" id="CHEBI:36208"/>
        <dbReference type="ChEBI" id="CHEBI:57783"/>
        <dbReference type="ChEBI" id="CHEBI:58349"/>
        <dbReference type="EC" id="1.1.1.25"/>
    </reaction>
</comment>
<dbReference type="EMBL" id="JBHUOR010000045">
    <property type="protein sequence ID" value="MFD2868869.1"/>
    <property type="molecule type" value="Genomic_DNA"/>
</dbReference>
<reference evidence="13" key="1">
    <citation type="journal article" date="2019" name="Int. J. Syst. Evol. Microbiol.">
        <title>The Global Catalogue of Microorganisms (GCM) 10K type strain sequencing project: providing services to taxonomists for standard genome sequencing and annotation.</title>
        <authorList>
            <consortium name="The Broad Institute Genomics Platform"/>
            <consortium name="The Broad Institute Genome Sequencing Center for Infectious Disease"/>
            <person name="Wu L."/>
            <person name="Ma J."/>
        </authorList>
    </citation>
    <scope>NUCLEOTIDE SEQUENCE [LARGE SCALE GENOMIC DNA]</scope>
    <source>
        <strain evidence="13">KCTC 33522</strain>
    </source>
</reference>
<comment type="function">
    <text evidence="8">Involved in the biosynthesis of the chorismate, which leads to the biosynthesis of aromatic amino acids. Catalyzes the reversible NADPH linked reduction of 3-dehydroshikimate (DHSA) to yield shikimate (SA).</text>
</comment>
<dbReference type="Pfam" id="PF01488">
    <property type="entry name" value="Shikimate_DH"/>
    <property type="match status" value="1"/>
</dbReference>
<comment type="caution">
    <text evidence="12">The sequence shown here is derived from an EMBL/GenBank/DDBJ whole genome shotgun (WGS) entry which is preliminary data.</text>
</comment>
<dbReference type="EC" id="1.1.1.25" evidence="2 8"/>
<dbReference type="InterPro" id="IPR041121">
    <property type="entry name" value="SDH_C"/>
</dbReference>
<feature type="domain" description="SDH C-terminal" evidence="11">
    <location>
        <begin position="241"/>
        <end position="270"/>
    </location>
</feature>
<protein>
    <recommendedName>
        <fullName evidence="2 8">Shikimate dehydrogenase (NADP(+))</fullName>
        <shortName evidence="8">SDH</shortName>
        <ecNumber evidence="2 8">1.1.1.25</ecNumber>
    </recommendedName>
</protein>
<dbReference type="Gene3D" id="3.40.50.10860">
    <property type="entry name" value="Leucine Dehydrogenase, chain A, domain 1"/>
    <property type="match status" value="1"/>
</dbReference>
<dbReference type="PANTHER" id="PTHR21089:SF1">
    <property type="entry name" value="BIFUNCTIONAL 3-DEHYDROQUINATE DEHYDRATASE_SHIKIMATE DEHYDROGENASE, CHLOROPLASTIC"/>
    <property type="match status" value="1"/>
</dbReference>
<evidence type="ECO:0000313" key="13">
    <source>
        <dbReference type="Proteomes" id="UP001597568"/>
    </source>
</evidence>
<evidence type="ECO:0000259" key="11">
    <source>
        <dbReference type="Pfam" id="PF18317"/>
    </source>
</evidence>
<dbReference type="HAMAP" id="MF_00222">
    <property type="entry name" value="Shikimate_DH_AroE"/>
    <property type="match status" value="1"/>
</dbReference>
<dbReference type="InterPro" id="IPR013708">
    <property type="entry name" value="Shikimate_DH-bd_N"/>
</dbReference>
<comment type="subunit">
    <text evidence="8">Homodimer.</text>
</comment>
<keyword evidence="5 8" id="KW-0560">Oxidoreductase</keyword>
<sequence length="278" mass="30085">MKKWYAVIGNPIEHSLSPLMHNTWMTVEERDAAYLPLHVLPENLEQAFTGMKVLGISGFNITIPHKETILPLLDELDPLAKKMGAVNTVVRLENGQYKGYNTDGLGFVKSLEDAVGTQHKNKRLLIIGAGGASRGICFALVQEGYTNIAIANRTVSKAQAICNELDTNAEALSLDEAATQLGEFDIIVQTTSAGLNHSEFALPLSLENLSKTAIVADIVYNPLMTPFLAQSKEKGATVVTGLGMFIHQGALAYSYWTDVYPKAAVVEDILLANLGGNK</sequence>
<feature type="active site" description="Proton acceptor" evidence="8">
    <location>
        <position position="66"/>
    </location>
</feature>
<feature type="binding site" evidence="8">
    <location>
        <position position="87"/>
    </location>
    <ligand>
        <name>shikimate</name>
        <dbReference type="ChEBI" id="CHEBI:36208"/>
    </ligand>
</feature>
<evidence type="ECO:0000256" key="6">
    <source>
        <dbReference type="ARBA" id="ARBA00023141"/>
    </source>
</evidence>
<dbReference type="InterPro" id="IPR022893">
    <property type="entry name" value="Shikimate_DH_fam"/>
</dbReference>
<evidence type="ECO:0000256" key="5">
    <source>
        <dbReference type="ARBA" id="ARBA00023002"/>
    </source>
</evidence>
<evidence type="ECO:0000313" key="12">
    <source>
        <dbReference type="EMBL" id="MFD2868869.1"/>
    </source>
</evidence>
<feature type="binding site" evidence="8">
    <location>
        <position position="62"/>
    </location>
    <ligand>
        <name>shikimate</name>
        <dbReference type="ChEBI" id="CHEBI:36208"/>
    </ligand>
</feature>
<comment type="similarity">
    <text evidence="8">Belongs to the shikimate dehydrogenase family.</text>
</comment>
<feature type="binding site" evidence="8">
    <location>
        <position position="218"/>
    </location>
    <ligand>
        <name>NADP(+)</name>
        <dbReference type="ChEBI" id="CHEBI:58349"/>
    </ligand>
</feature>
<evidence type="ECO:0000256" key="2">
    <source>
        <dbReference type="ARBA" id="ARBA00012962"/>
    </source>
</evidence>
<comment type="pathway">
    <text evidence="1 8">Metabolic intermediate biosynthesis; chorismate biosynthesis; chorismate from D-erythrose 4-phosphate and phosphoenolpyruvate: step 4/7.</text>
</comment>
<evidence type="ECO:0000256" key="1">
    <source>
        <dbReference type="ARBA" id="ARBA00004871"/>
    </source>
</evidence>
<dbReference type="SUPFAM" id="SSF53223">
    <property type="entry name" value="Aminoacid dehydrogenase-like, N-terminal domain"/>
    <property type="match status" value="1"/>
</dbReference>
<name>A0ABW5Y0K1_9BACL</name>
<dbReference type="Pfam" id="PF18317">
    <property type="entry name" value="SDH_C"/>
    <property type="match status" value="1"/>
</dbReference>
<dbReference type="NCBIfam" id="TIGR00507">
    <property type="entry name" value="aroE"/>
    <property type="match status" value="1"/>
</dbReference>
<evidence type="ECO:0000256" key="8">
    <source>
        <dbReference type="HAMAP-Rule" id="MF_00222"/>
    </source>
</evidence>
<dbReference type="PANTHER" id="PTHR21089">
    <property type="entry name" value="SHIKIMATE DEHYDROGENASE"/>
    <property type="match status" value="1"/>
</dbReference>
<feature type="binding site" evidence="8">
    <location>
        <begin position="128"/>
        <end position="132"/>
    </location>
    <ligand>
        <name>NADP(+)</name>
        <dbReference type="ChEBI" id="CHEBI:58349"/>
    </ligand>
</feature>
<feature type="binding site" evidence="8">
    <location>
        <position position="241"/>
    </location>
    <ligand>
        <name>NADP(+)</name>
        <dbReference type="ChEBI" id="CHEBI:58349"/>
    </ligand>
</feature>
<dbReference type="Proteomes" id="UP001597568">
    <property type="component" value="Unassembled WGS sequence"/>
</dbReference>
<dbReference type="CDD" id="cd01065">
    <property type="entry name" value="NAD_bind_Shikimate_DH"/>
    <property type="match status" value="1"/>
</dbReference>
<feature type="binding site" evidence="8">
    <location>
        <position position="220"/>
    </location>
    <ligand>
        <name>shikimate</name>
        <dbReference type="ChEBI" id="CHEBI:36208"/>
    </ligand>
</feature>
<evidence type="ECO:0000256" key="3">
    <source>
        <dbReference type="ARBA" id="ARBA00022605"/>
    </source>
</evidence>
<dbReference type="SUPFAM" id="SSF51735">
    <property type="entry name" value="NAD(P)-binding Rossmann-fold domains"/>
    <property type="match status" value="1"/>
</dbReference>
<dbReference type="InterPro" id="IPR011342">
    <property type="entry name" value="Shikimate_DH"/>
</dbReference>
<dbReference type="InterPro" id="IPR046346">
    <property type="entry name" value="Aminoacid_DH-like_N_sf"/>
</dbReference>
<evidence type="ECO:0000259" key="10">
    <source>
        <dbReference type="Pfam" id="PF08501"/>
    </source>
</evidence>
<dbReference type="GO" id="GO:0004764">
    <property type="term" value="F:shikimate 3-dehydrogenase (NADP+) activity"/>
    <property type="evidence" value="ECO:0007669"/>
    <property type="project" value="UniProtKB-EC"/>
</dbReference>
<dbReference type="Pfam" id="PF08501">
    <property type="entry name" value="Shikimate_dh_N"/>
    <property type="match status" value="1"/>
</dbReference>
<keyword evidence="6 8" id="KW-0057">Aromatic amino acid biosynthesis</keyword>
<feature type="domain" description="Shikimate dehydrogenase substrate binding N-terminal" evidence="10">
    <location>
        <begin position="7"/>
        <end position="89"/>
    </location>
</feature>
<dbReference type="NCBIfam" id="NF001310">
    <property type="entry name" value="PRK00258.1-2"/>
    <property type="match status" value="1"/>
</dbReference>
<dbReference type="InterPro" id="IPR006151">
    <property type="entry name" value="Shikm_DH/Glu-tRNA_Rdtase"/>
</dbReference>
<evidence type="ECO:0000259" key="9">
    <source>
        <dbReference type="Pfam" id="PF01488"/>
    </source>
</evidence>
<feature type="domain" description="Quinate/shikimate 5-dehydrogenase/glutamyl-tRNA reductase" evidence="9">
    <location>
        <begin position="118"/>
        <end position="193"/>
    </location>
</feature>
<organism evidence="12 13">
    <name type="scientific">Kurthia populi</name>
    <dbReference type="NCBI Taxonomy" id="1562132"/>
    <lineage>
        <taxon>Bacteria</taxon>
        <taxon>Bacillati</taxon>
        <taxon>Bacillota</taxon>
        <taxon>Bacilli</taxon>
        <taxon>Bacillales</taxon>
        <taxon>Caryophanaceae</taxon>
        <taxon>Kurthia</taxon>
    </lineage>
</organism>
<keyword evidence="4 8" id="KW-0521">NADP</keyword>
<evidence type="ECO:0000256" key="4">
    <source>
        <dbReference type="ARBA" id="ARBA00022857"/>
    </source>
</evidence>
<dbReference type="InterPro" id="IPR036291">
    <property type="entry name" value="NAD(P)-bd_dom_sf"/>
</dbReference>
<keyword evidence="13" id="KW-1185">Reference proteome</keyword>
<gene>
    <name evidence="8 12" type="primary">aroE</name>
    <name evidence="12" type="ORF">ACFSY7_10165</name>
</gene>